<dbReference type="CDD" id="cd00452">
    <property type="entry name" value="KDPG_aldolase"/>
    <property type="match status" value="1"/>
</dbReference>
<reference evidence="9 10" key="1">
    <citation type="submission" date="2023-06" db="EMBL/GenBank/DDBJ databases">
        <title>Thiopseudomonas sp. CY1220 draft genome sequence.</title>
        <authorList>
            <person name="Zhao G."/>
            <person name="An M."/>
        </authorList>
    </citation>
    <scope>NUCLEOTIDE SEQUENCE [LARGE SCALE GENOMIC DNA]</scope>
    <source>
        <strain evidence="9 10">CY1220</strain>
    </source>
</reference>
<comment type="caution">
    <text evidence="9">The sequence shown here is derived from an EMBL/GenBank/DDBJ whole genome shotgun (WGS) entry which is preliminary data.</text>
</comment>
<dbReference type="InterPro" id="IPR013785">
    <property type="entry name" value="Aldolase_TIM"/>
</dbReference>
<keyword evidence="10" id="KW-1185">Reference proteome</keyword>
<sequence>MMHSIEQILAKAYPVLPVLVVNQPDTAIALAQALHQGGVQVLEITLRTPQALEVVTTLRQQLPELLVGVGTVVQAEQFEQAKQAGAQFAVSPGFTPQLADAAQASALPYLPAVMTPSEVLHAMEHGYRTLKLFPASLEGSLKLLDSFKGPFTDIKFCPTGGIQLDNLLSFLKLPNVICCGGSWLAPDALVRANDWRQITALAQQAQELARSLVCV</sequence>
<comment type="pathway">
    <text evidence="2">Carbohydrate acid metabolism; 2-dehydro-3-deoxy-D-gluconate degradation; D-glyceraldehyde 3-phosphate and pyruvate from 2-dehydro-3-deoxy-D-gluconate: step 2/2.</text>
</comment>
<name>A0ABT7SMV3_9GAMM</name>
<dbReference type="PROSITE" id="PS00160">
    <property type="entry name" value="ALDOLASE_KDPG_KHG_2"/>
    <property type="match status" value="1"/>
</dbReference>
<dbReference type="PANTHER" id="PTHR30246:SF1">
    <property type="entry name" value="2-DEHYDRO-3-DEOXY-6-PHOSPHOGALACTONATE ALDOLASE-RELATED"/>
    <property type="match status" value="1"/>
</dbReference>
<dbReference type="InterPro" id="IPR000887">
    <property type="entry name" value="Aldlse_KDPG_KHG"/>
</dbReference>
<dbReference type="InterPro" id="IPR031338">
    <property type="entry name" value="KDPG/KHG_AS_2"/>
</dbReference>
<dbReference type="GO" id="GO:0008700">
    <property type="term" value="F:(R,S)-4-hydroxy-2-oxoglutarate aldolase activity"/>
    <property type="evidence" value="ECO:0007669"/>
    <property type="project" value="UniProtKB-EC"/>
</dbReference>
<dbReference type="Gene3D" id="3.20.20.70">
    <property type="entry name" value="Aldolase class I"/>
    <property type="match status" value="1"/>
</dbReference>
<keyword evidence="8" id="KW-0119">Carbohydrate metabolism</keyword>
<evidence type="ECO:0000313" key="10">
    <source>
        <dbReference type="Proteomes" id="UP001241056"/>
    </source>
</evidence>
<protein>
    <recommendedName>
        <fullName evidence="5">2-dehydro-3-deoxy-phosphogluconate aldolase</fullName>
        <ecNumber evidence="5">4.1.2.14</ecNumber>
    </recommendedName>
</protein>
<dbReference type="NCBIfam" id="TIGR01182">
    <property type="entry name" value="eda"/>
    <property type="match status" value="1"/>
</dbReference>
<dbReference type="GO" id="GO:0008675">
    <property type="term" value="F:2-dehydro-3-deoxy-phosphogluconate aldolase activity"/>
    <property type="evidence" value="ECO:0007669"/>
    <property type="project" value="UniProtKB-EC"/>
</dbReference>
<dbReference type="EMBL" id="JAUCDY010000003">
    <property type="protein sequence ID" value="MDM7857344.1"/>
    <property type="molecule type" value="Genomic_DNA"/>
</dbReference>
<dbReference type="SUPFAM" id="SSF51569">
    <property type="entry name" value="Aldolase"/>
    <property type="match status" value="1"/>
</dbReference>
<dbReference type="NCBIfam" id="NF004325">
    <property type="entry name" value="PRK05718.1"/>
    <property type="match status" value="1"/>
</dbReference>
<dbReference type="EC" id="4.1.2.14" evidence="5"/>
<accession>A0ABT7SMV3</accession>
<gene>
    <name evidence="9" type="ORF">QEZ41_03485</name>
</gene>
<dbReference type="InterPro" id="IPR031337">
    <property type="entry name" value="KDPG/KHG_AS_1"/>
</dbReference>
<evidence type="ECO:0000256" key="1">
    <source>
        <dbReference type="ARBA" id="ARBA00000654"/>
    </source>
</evidence>
<evidence type="ECO:0000256" key="2">
    <source>
        <dbReference type="ARBA" id="ARBA00004736"/>
    </source>
</evidence>
<evidence type="ECO:0000256" key="8">
    <source>
        <dbReference type="ARBA" id="ARBA00023277"/>
    </source>
</evidence>
<evidence type="ECO:0000313" key="9">
    <source>
        <dbReference type="EMBL" id="MDM7857344.1"/>
    </source>
</evidence>
<comment type="similarity">
    <text evidence="3">Belongs to the KHG/KDPG aldolase family.</text>
</comment>
<evidence type="ECO:0000256" key="3">
    <source>
        <dbReference type="ARBA" id="ARBA00006906"/>
    </source>
</evidence>
<keyword evidence="7" id="KW-0704">Schiff base</keyword>
<evidence type="ECO:0000256" key="5">
    <source>
        <dbReference type="ARBA" id="ARBA00013063"/>
    </source>
</evidence>
<keyword evidence="9" id="KW-0413">Isomerase</keyword>
<keyword evidence="6 9" id="KW-0456">Lyase</keyword>
<organism evidence="9 10">
    <name type="scientific">Thiopseudomonas acetoxidans</name>
    <dbReference type="NCBI Taxonomy" id="3041622"/>
    <lineage>
        <taxon>Bacteria</taxon>
        <taxon>Pseudomonadati</taxon>
        <taxon>Pseudomonadota</taxon>
        <taxon>Gammaproteobacteria</taxon>
        <taxon>Pseudomonadales</taxon>
        <taxon>Pseudomonadaceae</taxon>
        <taxon>Thiopseudomonas</taxon>
    </lineage>
</organism>
<dbReference type="Pfam" id="PF01081">
    <property type="entry name" value="Aldolase"/>
    <property type="match status" value="1"/>
</dbReference>
<proteinExistence type="inferred from homology"/>
<evidence type="ECO:0000256" key="7">
    <source>
        <dbReference type="ARBA" id="ARBA00023270"/>
    </source>
</evidence>
<evidence type="ECO:0000256" key="4">
    <source>
        <dbReference type="ARBA" id="ARBA00011233"/>
    </source>
</evidence>
<dbReference type="PANTHER" id="PTHR30246">
    <property type="entry name" value="2-KETO-3-DEOXY-6-PHOSPHOGLUCONATE ALDOLASE"/>
    <property type="match status" value="1"/>
</dbReference>
<dbReference type="Proteomes" id="UP001241056">
    <property type="component" value="Unassembled WGS sequence"/>
</dbReference>
<dbReference type="PROSITE" id="PS00159">
    <property type="entry name" value="ALDOLASE_KDPG_KHG_1"/>
    <property type="match status" value="1"/>
</dbReference>
<comment type="subunit">
    <text evidence="4">Homotrimer.</text>
</comment>
<dbReference type="GO" id="GO:0016853">
    <property type="term" value="F:isomerase activity"/>
    <property type="evidence" value="ECO:0007669"/>
    <property type="project" value="UniProtKB-KW"/>
</dbReference>
<evidence type="ECO:0000256" key="6">
    <source>
        <dbReference type="ARBA" id="ARBA00023239"/>
    </source>
</evidence>
<comment type="catalytic activity">
    <reaction evidence="1">
        <text>2-dehydro-3-deoxy-6-phospho-D-gluconate = D-glyceraldehyde 3-phosphate + pyruvate</text>
        <dbReference type="Rhea" id="RHEA:17089"/>
        <dbReference type="ChEBI" id="CHEBI:15361"/>
        <dbReference type="ChEBI" id="CHEBI:57569"/>
        <dbReference type="ChEBI" id="CHEBI:59776"/>
        <dbReference type="EC" id="4.1.2.14"/>
    </reaction>
</comment>